<name>A0A8J3QRB3_9ACTN</name>
<gene>
    <name evidence="2" type="ORF">Raf01_25040</name>
</gene>
<protein>
    <submittedName>
        <fullName evidence="2">Uncharacterized protein</fullName>
    </submittedName>
</protein>
<proteinExistence type="predicted"/>
<organism evidence="2 3">
    <name type="scientific">Rugosimonospora africana</name>
    <dbReference type="NCBI Taxonomy" id="556532"/>
    <lineage>
        <taxon>Bacteria</taxon>
        <taxon>Bacillati</taxon>
        <taxon>Actinomycetota</taxon>
        <taxon>Actinomycetes</taxon>
        <taxon>Micromonosporales</taxon>
        <taxon>Micromonosporaceae</taxon>
        <taxon>Rugosimonospora</taxon>
    </lineage>
</organism>
<keyword evidence="3" id="KW-1185">Reference proteome</keyword>
<comment type="caution">
    <text evidence="2">The sequence shown here is derived from an EMBL/GenBank/DDBJ whole genome shotgun (WGS) entry which is preliminary data.</text>
</comment>
<evidence type="ECO:0000313" key="3">
    <source>
        <dbReference type="Proteomes" id="UP000642748"/>
    </source>
</evidence>
<reference evidence="2" key="1">
    <citation type="submission" date="2021-01" db="EMBL/GenBank/DDBJ databases">
        <title>Whole genome shotgun sequence of Rugosimonospora africana NBRC 104875.</title>
        <authorList>
            <person name="Komaki H."/>
            <person name="Tamura T."/>
        </authorList>
    </citation>
    <scope>NUCLEOTIDE SEQUENCE</scope>
    <source>
        <strain evidence="2">NBRC 104875</strain>
    </source>
</reference>
<feature type="region of interest" description="Disordered" evidence="1">
    <location>
        <begin position="1"/>
        <end position="21"/>
    </location>
</feature>
<accession>A0A8J3QRB3</accession>
<sequence>MHRLAPLGPRPSRPEVSPTESRYVLARHRFVSARLALREENHDGQPHPPRPHPPWARPPGGTRLARRCCRRRAVGVQPLGIGIGVDDGDDVDIGVGIDGRRAGFCSRRSAAALVTKPEQ</sequence>
<feature type="compositionally biased region" description="Pro residues" evidence="1">
    <location>
        <begin position="46"/>
        <end position="57"/>
    </location>
</feature>
<evidence type="ECO:0000313" key="2">
    <source>
        <dbReference type="EMBL" id="GIH14332.1"/>
    </source>
</evidence>
<dbReference type="AlphaFoldDB" id="A0A8J3QRB3"/>
<evidence type="ECO:0000256" key="1">
    <source>
        <dbReference type="SAM" id="MobiDB-lite"/>
    </source>
</evidence>
<dbReference type="EMBL" id="BONZ01000023">
    <property type="protein sequence ID" value="GIH14332.1"/>
    <property type="molecule type" value="Genomic_DNA"/>
</dbReference>
<feature type="region of interest" description="Disordered" evidence="1">
    <location>
        <begin position="37"/>
        <end position="63"/>
    </location>
</feature>
<dbReference type="Proteomes" id="UP000642748">
    <property type="component" value="Unassembled WGS sequence"/>
</dbReference>